<dbReference type="SUPFAM" id="SSF53706">
    <property type="entry name" value="Formate dehydrogenase/DMSO reductase, domains 1-3"/>
    <property type="match status" value="1"/>
</dbReference>
<dbReference type="Gene3D" id="2.40.40.20">
    <property type="match status" value="1"/>
</dbReference>
<dbReference type="Gene3D" id="3.40.50.740">
    <property type="match status" value="1"/>
</dbReference>
<dbReference type="GO" id="GO:0051536">
    <property type="term" value="F:iron-sulfur cluster binding"/>
    <property type="evidence" value="ECO:0007669"/>
    <property type="project" value="UniProtKB-KW"/>
</dbReference>
<dbReference type="InterPro" id="IPR050612">
    <property type="entry name" value="Prok_Mopterin_Oxidored"/>
</dbReference>
<organism evidence="9 10">
    <name type="scientific">Candidatus Infernicultor aquiphilus</name>
    <dbReference type="NCBI Taxonomy" id="1805029"/>
    <lineage>
        <taxon>Bacteria</taxon>
        <taxon>Pseudomonadati</taxon>
        <taxon>Atribacterota</taxon>
        <taxon>Candidatus Phoenicimicrobiia</taxon>
        <taxon>Candidatus Pheonicimicrobiales</taxon>
        <taxon>Candidatus Phoenicimicrobiaceae</taxon>
        <taxon>Candidatus Infernicultor</taxon>
    </lineage>
</organism>
<dbReference type="InterPro" id="IPR006655">
    <property type="entry name" value="Mopterin_OxRdtase_prok_CS"/>
</dbReference>
<dbReference type="Pfam" id="PF00384">
    <property type="entry name" value="Molybdopterin"/>
    <property type="match status" value="1"/>
</dbReference>
<proteinExistence type="inferred from homology"/>
<dbReference type="Gene3D" id="3.30.2070.10">
    <property type="entry name" value="Formate dehydrogenase/DMSO reductase"/>
    <property type="match status" value="1"/>
</dbReference>
<dbReference type="Gene3D" id="3.40.228.10">
    <property type="entry name" value="Dimethylsulfoxide Reductase, domain 2"/>
    <property type="match status" value="1"/>
</dbReference>
<evidence type="ECO:0000256" key="5">
    <source>
        <dbReference type="ARBA" id="ARBA00023002"/>
    </source>
</evidence>
<evidence type="ECO:0000256" key="6">
    <source>
        <dbReference type="ARBA" id="ARBA00023004"/>
    </source>
</evidence>
<dbReference type="AlphaFoldDB" id="A0A2M7PUR8"/>
<dbReference type="PROSITE" id="PS51669">
    <property type="entry name" value="4FE4S_MOW_BIS_MGD"/>
    <property type="match status" value="1"/>
</dbReference>
<dbReference type="RefSeq" id="WP_406606577.1">
    <property type="nucleotide sequence ID" value="NZ_PFKO01000001.1"/>
</dbReference>
<dbReference type="PANTHER" id="PTHR43742">
    <property type="entry name" value="TRIMETHYLAMINE-N-OXIDE REDUCTASE"/>
    <property type="match status" value="1"/>
</dbReference>
<dbReference type="Gene3D" id="2.20.25.90">
    <property type="entry name" value="ADC-like domains"/>
    <property type="match status" value="1"/>
</dbReference>
<dbReference type="InterPro" id="IPR006963">
    <property type="entry name" value="Mopterin_OxRdtase_4Fe-4S_dom"/>
</dbReference>
<evidence type="ECO:0000256" key="1">
    <source>
        <dbReference type="ARBA" id="ARBA00001942"/>
    </source>
</evidence>
<dbReference type="PANTHER" id="PTHR43742:SF6">
    <property type="entry name" value="OXIDOREDUCTASE YYAE-RELATED"/>
    <property type="match status" value="1"/>
</dbReference>
<dbReference type="Proteomes" id="UP000230646">
    <property type="component" value="Unassembled WGS sequence"/>
</dbReference>
<dbReference type="Pfam" id="PF01568">
    <property type="entry name" value="Molydop_binding"/>
    <property type="match status" value="1"/>
</dbReference>
<comment type="caution">
    <text evidence="9">The sequence shown here is derived from an EMBL/GenBank/DDBJ whole genome shotgun (WGS) entry which is preliminary data.</text>
</comment>
<reference evidence="9 10" key="1">
    <citation type="submission" date="2017-09" db="EMBL/GenBank/DDBJ databases">
        <title>Depth-based differentiation of microbial function through sediment-hosted aquifers and enrichment of novel symbionts in the deep terrestrial subsurface.</title>
        <authorList>
            <person name="Probst A.J."/>
            <person name="Ladd B."/>
            <person name="Jarett J.K."/>
            <person name="Geller-Mcgrath D.E."/>
            <person name="Sieber C.M."/>
            <person name="Emerson J.B."/>
            <person name="Anantharaman K."/>
            <person name="Thomas B.C."/>
            <person name="Malmstrom R."/>
            <person name="Stieglmeier M."/>
            <person name="Klingl A."/>
            <person name="Woyke T."/>
            <person name="Ryan C.M."/>
            <person name="Banfield J.F."/>
        </authorList>
    </citation>
    <scope>NUCLEOTIDE SEQUENCE [LARGE SCALE GENOMIC DNA]</scope>
    <source>
        <strain evidence="9">CG_4_10_14_3_um_filter_34_13</strain>
    </source>
</reference>
<gene>
    <name evidence="9" type="ORF">COZ07_00025</name>
</gene>
<dbReference type="GO" id="GO:0046872">
    <property type="term" value="F:metal ion binding"/>
    <property type="evidence" value="ECO:0007669"/>
    <property type="project" value="UniProtKB-KW"/>
</dbReference>
<keyword evidence="7" id="KW-0411">Iron-sulfur</keyword>
<comment type="similarity">
    <text evidence="2">Belongs to the prokaryotic molybdopterin-containing oxidoreductase family.</text>
</comment>
<evidence type="ECO:0000259" key="8">
    <source>
        <dbReference type="PROSITE" id="PS51669"/>
    </source>
</evidence>
<keyword evidence="6" id="KW-0408">Iron</keyword>
<dbReference type="EMBL" id="PFKO01000001">
    <property type="protein sequence ID" value="PIY34007.1"/>
    <property type="molecule type" value="Genomic_DNA"/>
</dbReference>
<dbReference type="SMART" id="SM00926">
    <property type="entry name" value="Molybdop_Fe4S4"/>
    <property type="match status" value="1"/>
</dbReference>
<evidence type="ECO:0000256" key="7">
    <source>
        <dbReference type="ARBA" id="ARBA00023014"/>
    </source>
</evidence>
<evidence type="ECO:0000313" key="10">
    <source>
        <dbReference type="Proteomes" id="UP000230646"/>
    </source>
</evidence>
<name>A0A2M7PUR8_9BACT</name>
<protein>
    <recommendedName>
        <fullName evidence="8">4Fe-4S Mo/W bis-MGD-type domain-containing protein</fullName>
    </recommendedName>
</protein>
<sequence length="693" mass="78694">MPKTINSVCPKDCFGSCSLEVEVEKGKVIKVRGNRNSPVSQGRICSKGKNYPNLVYGPERLLYPLQRIGERGKSEFKRISWEQALNIIYEKLRGLRERYGPESVLYYVRFANLGVMKNCAYSFWYQFGGFTSTYGGLCDSAAQEAINLTYGKVKHNKISDLENSKLIILWGTNPAYTNIHLMHYLNKALDQGAKLISIDIRENESGKKSNLYLNPRVGTDGCLALGVANQLIESNIIDADFINKYTFGFDEFKVLTREYPLDKVSAITEIPINKIKSLINYIKENPEYALICGMGVQRYTNGGQTVRAISLLPALTASLGKKGCGFYFSDRQAPELNWPFLPEKPDKIRNSIAAAKLASELDHQTEPPYLCVPACATGTHADRLARRQALKAIWIEEANPMTSNPNVNLLAKAMNKLEFIVVADLFLTDTARIADIILPVTSMFEYYDLITGYGHSYIQLQQKVIEPSGECKHESEIYRLLGKKFGFNLDYLPENNLSTIEKIISSSNLDTDIDELKEKPYLHPDYQEIAFNDFKFNTSSQKIEFFCQKMKDKWGENPLPIYREAVENKYTSPDIYKRYPLSLVSSHALKKMNSQFSDITAFQEEPFIWINPSDAEKRKIKNGDKVKVYNQRGNFILKALLTKKVAKGIVHIYFGWWDGVHKVNINKLTGDYISDIGYEAAFHNCLVEVENTV</sequence>
<keyword evidence="3" id="KW-0500">Molybdenum</keyword>
<evidence type="ECO:0000256" key="4">
    <source>
        <dbReference type="ARBA" id="ARBA00022723"/>
    </source>
</evidence>
<feature type="domain" description="4Fe-4S Mo/W bis-MGD-type" evidence="8">
    <location>
        <begin position="2"/>
        <end position="59"/>
    </location>
</feature>
<dbReference type="Pfam" id="PF04879">
    <property type="entry name" value="Molybdop_Fe4S4"/>
    <property type="match status" value="1"/>
</dbReference>
<dbReference type="InterPro" id="IPR006657">
    <property type="entry name" value="MoPterin_dinucl-bd_dom"/>
</dbReference>
<evidence type="ECO:0000313" key="9">
    <source>
        <dbReference type="EMBL" id="PIY34007.1"/>
    </source>
</evidence>
<dbReference type="GO" id="GO:0016491">
    <property type="term" value="F:oxidoreductase activity"/>
    <property type="evidence" value="ECO:0007669"/>
    <property type="project" value="UniProtKB-KW"/>
</dbReference>
<dbReference type="PROSITE" id="PS00490">
    <property type="entry name" value="MOLYBDOPTERIN_PROK_2"/>
    <property type="match status" value="1"/>
</dbReference>
<evidence type="ECO:0000256" key="3">
    <source>
        <dbReference type="ARBA" id="ARBA00022505"/>
    </source>
</evidence>
<dbReference type="GO" id="GO:0043546">
    <property type="term" value="F:molybdopterin cofactor binding"/>
    <property type="evidence" value="ECO:0007669"/>
    <property type="project" value="InterPro"/>
</dbReference>
<dbReference type="SUPFAM" id="SSF50692">
    <property type="entry name" value="ADC-like"/>
    <property type="match status" value="1"/>
</dbReference>
<keyword evidence="4" id="KW-0479">Metal-binding</keyword>
<accession>A0A2M7PUR8</accession>
<dbReference type="InterPro" id="IPR006656">
    <property type="entry name" value="Mopterin_OxRdtase"/>
</dbReference>
<dbReference type="InterPro" id="IPR009010">
    <property type="entry name" value="Asp_de-COase-like_dom_sf"/>
</dbReference>
<evidence type="ECO:0000256" key="2">
    <source>
        <dbReference type="ARBA" id="ARBA00010312"/>
    </source>
</evidence>
<keyword evidence="5" id="KW-0560">Oxidoreductase</keyword>
<comment type="cofactor">
    <cofactor evidence="1">
        <name>Mo-bis(molybdopterin guanine dinucleotide)</name>
        <dbReference type="ChEBI" id="CHEBI:60539"/>
    </cofactor>
</comment>